<keyword evidence="1" id="KW-1133">Transmembrane helix</keyword>
<dbReference type="InterPro" id="IPR032809">
    <property type="entry name" value="Put_HupE_UreJ"/>
</dbReference>
<organism evidence="2 3">
    <name type="scientific">Bradyrhizobium brasilense</name>
    <dbReference type="NCBI Taxonomy" id="1419277"/>
    <lineage>
        <taxon>Bacteria</taxon>
        <taxon>Pseudomonadati</taxon>
        <taxon>Pseudomonadota</taxon>
        <taxon>Alphaproteobacteria</taxon>
        <taxon>Hyphomicrobiales</taxon>
        <taxon>Nitrobacteraceae</taxon>
        <taxon>Bradyrhizobium</taxon>
    </lineage>
</organism>
<gene>
    <name evidence="2" type="ORF">QA636_16640</name>
</gene>
<accession>A0ABY8JRK9</accession>
<feature type="transmembrane region" description="Helical" evidence="1">
    <location>
        <begin position="173"/>
        <end position="195"/>
    </location>
</feature>
<name>A0ABY8JRK9_9BRAD</name>
<reference evidence="2 3" key="1">
    <citation type="submission" date="2023-04" db="EMBL/GenBank/DDBJ databases">
        <title>Australian commercial rhizobial inoculants.</title>
        <authorList>
            <person name="Kohlmeier M.G."/>
            <person name="O'Hara G.W."/>
            <person name="Colombi E."/>
            <person name="Ramsay J.P."/>
            <person name="Terpolilli J."/>
        </authorList>
    </citation>
    <scope>NUCLEOTIDE SEQUENCE [LARGE SCALE GENOMIC DNA]</scope>
    <source>
        <strain evidence="2 3">CB627</strain>
    </source>
</reference>
<keyword evidence="1" id="KW-0812">Transmembrane</keyword>
<feature type="transmembrane region" description="Helical" evidence="1">
    <location>
        <begin position="149"/>
        <end position="166"/>
    </location>
</feature>
<dbReference type="Proteomes" id="UP001221546">
    <property type="component" value="Chromosome"/>
</dbReference>
<feature type="transmembrane region" description="Helical" evidence="1">
    <location>
        <begin position="232"/>
        <end position="252"/>
    </location>
</feature>
<dbReference type="EMBL" id="CP121646">
    <property type="protein sequence ID" value="WFU67021.1"/>
    <property type="molecule type" value="Genomic_DNA"/>
</dbReference>
<protein>
    <submittedName>
        <fullName evidence="2">HupE/UreJ family protein</fullName>
    </submittedName>
</protein>
<dbReference type="RefSeq" id="WP_076825829.1">
    <property type="nucleotide sequence ID" value="NZ_CP121646.1"/>
</dbReference>
<feature type="transmembrane region" description="Helical" evidence="1">
    <location>
        <begin position="299"/>
        <end position="319"/>
    </location>
</feature>
<proteinExistence type="predicted"/>
<keyword evidence="3" id="KW-1185">Reference proteome</keyword>
<dbReference type="Pfam" id="PF13795">
    <property type="entry name" value="HupE_UreJ_2"/>
    <property type="match status" value="1"/>
</dbReference>
<keyword evidence="1" id="KW-0472">Membrane</keyword>
<evidence type="ECO:0000313" key="2">
    <source>
        <dbReference type="EMBL" id="WFU67021.1"/>
    </source>
</evidence>
<evidence type="ECO:0000313" key="3">
    <source>
        <dbReference type="Proteomes" id="UP001221546"/>
    </source>
</evidence>
<sequence length="336" mass="37086">MIAIFAAWGLAWLTPCSAHEVRPSYLEVREERPGEFDVLFKTPMRGQLRLALTATFSGSAEDLTPMTRRAAVDAAVQTWRFRALVPLRGQTVRIDGLQNTMTDALVRMVFLDGTNWVRRLTPQEPAAMIPLQQTGWSVAGVYLRLGVEHILFGIDHLLFVLALLILTRGTWLLVKTVTAFTVAHSITLALATLGYVHVPAAPVEAVIALSIVFVAGEIVHLQQGREGLAARAPWLVAFTFGLLHGFGFAGALREVGLPEGHVPLALLFFNIGVEIGQLLFIAATVCLSFWFLRFHRSRIRWASVATSYAIGSLAMFWVIERIAAFDVAHRFWGGNT</sequence>
<feature type="transmembrane region" description="Helical" evidence="1">
    <location>
        <begin position="201"/>
        <end position="220"/>
    </location>
</feature>
<evidence type="ECO:0000256" key="1">
    <source>
        <dbReference type="SAM" id="Phobius"/>
    </source>
</evidence>
<feature type="transmembrane region" description="Helical" evidence="1">
    <location>
        <begin position="264"/>
        <end position="292"/>
    </location>
</feature>